<accession>A0ABZ1C6B9</accession>
<dbReference type="RefSeq" id="WP_221029316.1">
    <property type="nucleotide sequence ID" value="NZ_CP139781.1"/>
</dbReference>
<protein>
    <submittedName>
        <fullName evidence="3">AbrB/MazE/SpoVT family DNA-binding domain-containing protein</fullName>
    </submittedName>
</protein>
<dbReference type="SUPFAM" id="SSF89447">
    <property type="entry name" value="AbrB/MazE/MraZ-like"/>
    <property type="match status" value="1"/>
</dbReference>
<sequence length="99" mass="11071">MSEPPRQHTVRFTTKGQVVIPARLREYFQIESGTEAIVEETADGILLRPITAKSIRQARGIGRGATSKPITPAERAKLKAAERALEDAKYARLTQRRSR</sequence>
<dbReference type="Pfam" id="PF04014">
    <property type="entry name" value="MazE_antitoxin"/>
    <property type="match status" value="1"/>
</dbReference>
<name>A0ABZ1C6B9_9BACT</name>
<keyword evidence="4" id="KW-1185">Reference proteome</keyword>
<proteinExistence type="predicted"/>
<gene>
    <name evidence="3" type="ORF">K1X11_020845</name>
</gene>
<reference evidence="3 4" key="2">
    <citation type="submission" date="2023-12" db="EMBL/GenBank/DDBJ databases">
        <title>Description of an unclassified Opitutus bacterium of Verrucomicrobiota.</title>
        <authorList>
            <person name="Zhang D.-F."/>
        </authorList>
    </citation>
    <scope>NUCLEOTIDE SEQUENCE [LARGE SCALE GENOMIC DNA]</scope>
    <source>
        <strain evidence="3 4">WL0086</strain>
    </source>
</reference>
<reference evidence="3 4" key="1">
    <citation type="submission" date="2021-08" db="EMBL/GenBank/DDBJ databases">
        <authorList>
            <person name="Zhang D."/>
            <person name="Zhang A."/>
            <person name="Wang L."/>
        </authorList>
    </citation>
    <scope>NUCLEOTIDE SEQUENCE [LARGE SCALE GENOMIC DNA]</scope>
    <source>
        <strain evidence="3 4">WL0086</strain>
    </source>
</reference>
<dbReference type="InterPro" id="IPR037914">
    <property type="entry name" value="SpoVT-AbrB_sf"/>
</dbReference>
<evidence type="ECO:0000259" key="2">
    <source>
        <dbReference type="PROSITE" id="PS51740"/>
    </source>
</evidence>
<dbReference type="SMART" id="SM00966">
    <property type="entry name" value="SpoVT_AbrB"/>
    <property type="match status" value="1"/>
</dbReference>
<dbReference type="InterPro" id="IPR007159">
    <property type="entry name" value="SpoVT-AbrB_dom"/>
</dbReference>
<keyword evidence="1 3" id="KW-0238">DNA-binding</keyword>
<dbReference type="PROSITE" id="PS51740">
    <property type="entry name" value="SPOVT_ABRB"/>
    <property type="match status" value="1"/>
</dbReference>
<dbReference type="EMBL" id="CP139781">
    <property type="protein sequence ID" value="WRQ87268.1"/>
    <property type="molecule type" value="Genomic_DNA"/>
</dbReference>
<organism evidence="3 4">
    <name type="scientific">Actomonas aquatica</name>
    <dbReference type="NCBI Taxonomy" id="2866162"/>
    <lineage>
        <taxon>Bacteria</taxon>
        <taxon>Pseudomonadati</taxon>
        <taxon>Verrucomicrobiota</taxon>
        <taxon>Opitutia</taxon>
        <taxon>Opitutales</taxon>
        <taxon>Opitutaceae</taxon>
        <taxon>Actomonas</taxon>
    </lineage>
</organism>
<dbReference type="GO" id="GO:0003677">
    <property type="term" value="F:DNA binding"/>
    <property type="evidence" value="ECO:0007669"/>
    <property type="project" value="UniProtKB-KW"/>
</dbReference>
<evidence type="ECO:0000313" key="3">
    <source>
        <dbReference type="EMBL" id="WRQ87268.1"/>
    </source>
</evidence>
<dbReference type="Proteomes" id="UP000738431">
    <property type="component" value="Chromosome"/>
</dbReference>
<dbReference type="NCBIfam" id="TIGR01439">
    <property type="entry name" value="lp_hng_hel_AbrB"/>
    <property type="match status" value="1"/>
</dbReference>
<feature type="domain" description="SpoVT-AbrB" evidence="2">
    <location>
        <begin position="7"/>
        <end position="52"/>
    </location>
</feature>
<dbReference type="Gene3D" id="2.10.260.10">
    <property type="match status" value="1"/>
</dbReference>
<evidence type="ECO:0000313" key="4">
    <source>
        <dbReference type="Proteomes" id="UP000738431"/>
    </source>
</evidence>
<evidence type="ECO:0000256" key="1">
    <source>
        <dbReference type="PROSITE-ProRule" id="PRU01076"/>
    </source>
</evidence>